<evidence type="ECO:0000313" key="2">
    <source>
        <dbReference type="Proteomes" id="UP000032458"/>
    </source>
</evidence>
<comment type="caution">
    <text evidence="1">The sequence shown here is derived from an EMBL/GenBank/DDBJ whole genome shotgun (WGS) entry which is preliminary data.</text>
</comment>
<dbReference type="Proteomes" id="UP000032458">
    <property type="component" value="Unassembled WGS sequence"/>
</dbReference>
<proteinExistence type="predicted"/>
<name>A0A0D7CJV4_9ACTN</name>
<dbReference type="PATRIC" id="fig|1240678.4.peg.4131"/>
<dbReference type="Pfam" id="PF06821">
    <property type="entry name" value="Ser_hydrolase"/>
    <property type="match status" value="1"/>
</dbReference>
<reference evidence="1 2" key="1">
    <citation type="submission" date="2014-09" db="EMBL/GenBank/DDBJ databases">
        <title>Draft genome sequence of Streptomyces natalensis ATCC 27448, producer of the antifungal pimaricin.</title>
        <authorList>
            <person name="Mendes M.V."/>
            <person name="Beites T."/>
            <person name="Pires S."/>
            <person name="Santos C.L."/>
            <person name="Moradas-Ferreira P."/>
        </authorList>
    </citation>
    <scope>NUCLEOTIDE SEQUENCE [LARGE SCALE GENOMIC DNA]</scope>
    <source>
        <strain evidence="1 2">ATCC 27448</strain>
    </source>
</reference>
<accession>A0A0D7CJV4</accession>
<dbReference type="GO" id="GO:0016787">
    <property type="term" value="F:hydrolase activity"/>
    <property type="evidence" value="ECO:0007669"/>
    <property type="project" value="UniProtKB-KW"/>
</dbReference>
<gene>
    <name evidence="1" type="ORF">SNA_19565</name>
</gene>
<dbReference type="Gene3D" id="3.40.50.1820">
    <property type="entry name" value="alpha/beta hydrolase"/>
    <property type="match status" value="1"/>
</dbReference>
<keyword evidence="2" id="KW-1185">Reference proteome</keyword>
<dbReference type="InterPro" id="IPR029058">
    <property type="entry name" value="AB_hydrolase_fold"/>
</dbReference>
<organism evidence="1 2">
    <name type="scientific">Streptomyces natalensis ATCC 27448</name>
    <dbReference type="NCBI Taxonomy" id="1240678"/>
    <lineage>
        <taxon>Bacteria</taxon>
        <taxon>Bacillati</taxon>
        <taxon>Actinomycetota</taxon>
        <taxon>Actinomycetes</taxon>
        <taxon>Kitasatosporales</taxon>
        <taxon>Streptomycetaceae</taxon>
        <taxon>Streptomyces</taxon>
    </lineage>
</organism>
<protein>
    <submittedName>
        <fullName evidence="1">Alpha/beta hydrolase</fullName>
    </submittedName>
</protein>
<dbReference type="InterPro" id="IPR010662">
    <property type="entry name" value="RBBP9/YdeN"/>
</dbReference>
<dbReference type="EMBL" id="JRKI01000027">
    <property type="protein sequence ID" value="KIZ16519.1"/>
    <property type="molecule type" value="Genomic_DNA"/>
</dbReference>
<dbReference type="AlphaFoldDB" id="A0A0D7CJV4"/>
<sequence length="188" mass="20284">MKRWQAVVAYVIIPGIDGSDGQHWQTWWERQWGTSAVRISPVSWSDPDLDDWVSAVQLAYDDASRQDSRVVLVAHSLGCWAASTWLNKNPLNQVGGALLVAPPDPQGAAFPRQAAATFIEVSAQPLPCPALVVGSTNDPYCNPAAAADFAAGWEARWHLAGACGHINSASGPGPWPHGRELLDSLMRH</sequence>
<keyword evidence="1" id="KW-0378">Hydrolase</keyword>
<evidence type="ECO:0000313" key="1">
    <source>
        <dbReference type="EMBL" id="KIZ16519.1"/>
    </source>
</evidence>
<dbReference type="SUPFAM" id="SSF53474">
    <property type="entry name" value="alpha/beta-Hydrolases"/>
    <property type="match status" value="1"/>
</dbReference>
<dbReference type="RefSeq" id="WP_030063163.1">
    <property type="nucleotide sequence ID" value="NZ_JRKI01000027.1"/>
</dbReference>